<sequence length="946" mass="105271">CARSIPGSVQGQAGDRALTFHFEQDLAEERQALKEDQKICRSRAQKYSRETNRRRRAFEERQKQAEEKEQRLRQQVLQQRKIKLQEATNKFQRAHLPFSQHKQIVKKTDDSESVLSLDSLEAGEQSGNYTTPSESSLTTPCDCTLYNPEKSQTRNNGWLYTAQSTSKNMHLNNCLRNVASQYYHNLPTHDLLAKHNVLTPAEHVNTSEEESTASDRSGKNTAEFSASGKQEIPVSNVFSFLQNIKEERSKPSSGTTYTLATGHPVLNPSKTWASPESIPGQGVQDLMQDQSFKITTQKRNVSVQTSSHIATSKITFPNQGCSTGTPSTTGTLPKDKNISMEFLKYTSGKTTETKEENIKGIDYINPGLSLFQDTPNASVLCDVKQQNNKEEENGDMVETMSLLSNTEFRSGTPVQHKDLKNNMLEGKKEKFLGSILKKDCKYEPSHLKAVVMNHGISFGMQPISSIRDSLELAKIKKKSAENDKYHRKIKWCDQINQIIIENNEKCYEKNTSEISSAQLQYVQAINNAPKTDLSIVAQPSNLMFIKNHHENSHISKPNVNTEESNRECTSLNMFMSTRSISTKKPWMVSKDEESKPPVCSNNSKINEGNPLKNRAKIARTTISARPQPRFMPKKKTGTIIQPQLAAETSKTRRSPGKFLAPHPPSIPLPESRSGENAASPGCQPLLPSSLPATATRRSDLNERHVVLADQVLNRNGTEYNQSITCHSDLPIAISTPGCSTAKHGLWEKNTCSANSAQTSSCQDHSIPCTGRRPVNTENGLHLHHIPAAGKTSTSWQGVHNAQAPKDSATGKSHVSGSGEGIEERSRRNLGRINLNLLGFTFLNSRIFKNHELFMFEVTPVISSVSESTIQFLMAEKLASGPLAEDEILAALESMQPASWSLLPNRAPCPGMSALSVEEMRIFQSLDCLNQRLQSRFDNKEDHASSN</sequence>
<reference evidence="2" key="2">
    <citation type="submission" date="2025-08" db="UniProtKB">
        <authorList>
            <consortium name="Ensembl"/>
        </authorList>
    </citation>
    <scope>IDENTIFICATION</scope>
</reference>
<reference evidence="2" key="1">
    <citation type="submission" date="2020-03" db="EMBL/GenBank/DDBJ databases">
        <title>Melopsittacus undulatus (budgerigar) genome, bMelUnd1, maternal haplotype with Z.</title>
        <authorList>
            <person name="Gedman G."/>
            <person name="Mountcastle J."/>
            <person name="Haase B."/>
            <person name="Formenti G."/>
            <person name="Wright T."/>
            <person name="Apodaca J."/>
            <person name="Pelan S."/>
            <person name="Chow W."/>
            <person name="Rhie A."/>
            <person name="Howe K."/>
            <person name="Fedrigo O."/>
            <person name="Jarvis E.D."/>
        </authorList>
    </citation>
    <scope>NUCLEOTIDE SEQUENCE [LARGE SCALE GENOMIC DNA]</scope>
</reference>
<dbReference type="GO" id="GO:0005813">
    <property type="term" value="C:centrosome"/>
    <property type="evidence" value="ECO:0007669"/>
    <property type="project" value="InterPro"/>
</dbReference>
<accession>A0A8V5FTJ3</accession>
<proteinExistence type="predicted"/>
<dbReference type="PANTHER" id="PTHR31191:SF4">
    <property type="entry name" value="CENTROSOMAL PROTEIN OF 126 KDA"/>
    <property type="match status" value="1"/>
</dbReference>
<dbReference type="GO" id="GO:0097546">
    <property type="term" value="C:ciliary base"/>
    <property type="evidence" value="ECO:0007669"/>
    <property type="project" value="InterPro"/>
</dbReference>
<feature type="region of interest" description="Disordered" evidence="1">
    <location>
        <begin position="585"/>
        <end position="609"/>
    </location>
</feature>
<evidence type="ECO:0000313" key="2">
    <source>
        <dbReference type="Ensembl" id="ENSMUNP00000031964.1"/>
    </source>
</evidence>
<dbReference type="InterPro" id="IPR028257">
    <property type="entry name" value="CEP126"/>
</dbReference>
<dbReference type="GO" id="GO:0031122">
    <property type="term" value="P:cytoplasmic microtubule organization"/>
    <property type="evidence" value="ECO:0007669"/>
    <property type="project" value="InterPro"/>
</dbReference>
<keyword evidence="3" id="KW-1185">Reference proteome</keyword>
<feature type="region of interest" description="Disordered" evidence="1">
    <location>
        <begin position="791"/>
        <end position="824"/>
    </location>
</feature>
<name>A0A8V5FTJ3_MELUD</name>
<dbReference type="Ensembl" id="ENSMUNT00000030056.1">
    <property type="protein sequence ID" value="ENSMUNP00000031964.1"/>
    <property type="gene ID" value="ENSMUNG00000018302.1"/>
</dbReference>
<dbReference type="GO" id="GO:1905515">
    <property type="term" value="P:non-motile cilium assembly"/>
    <property type="evidence" value="ECO:0007669"/>
    <property type="project" value="InterPro"/>
</dbReference>
<dbReference type="GO" id="GO:0030496">
    <property type="term" value="C:midbody"/>
    <property type="evidence" value="ECO:0007669"/>
    <property type="project" value="TreeGrafter"/>
</dbReference>
<dbReference type="PANTHER" id="PTHR31191">
    <property type="entry name" value="CENTROSOMAL PROTEIN CEP126"/>
    <property type="match status" value="1"/>
</dbReference>
<protein>
    <submittedName>
        <fullName evidence="2">Uncharacterized protein</fullName>
    </submittedName>
</protein>
<dbReference type="Proteomes" id="UP000694405">
    <property type="component" value="Chromosome 2"/>
</dbReference>
<evidence type="ECO:0000256" key="1">
    <source>
        <dbReference type="SAM" id="MobiDB-lite"/>
    </source>
</evidence>
<feature type="compositionally biased region" description="Basic and acidic residues" evidence="1">
    <location>
        <begin position="47"/>
        <end position="71"/>
    </location>
</feature>
<feature type="region of interest" description="Disordered" evidence="1">
    <location>
        <begin position="203"/>
        <end position="228"/>
    </location>
</feature>
<dbReference type="GO" id="GO:0007052">
    <property type="term" value="P:mitotic spindle organization"/>
    <property type="evidence" value="ECO:0007669"/>
    <property type="project" value="InterPro"/>
</dbReference>
<evidence type="ECO:0000313" key="3">
    <source>
        <dbReference type="Proteomes" id="UP000694405"/>
    </source>
</evidence>
<feature type="compositionally biased region" description="Polar residues" evidence="1">
    <location>
        <begin position="219"/>
        <end position="228"/>
    </location>
</feature>
<feature type="region of interest" description="Disordered" evidence="1">
    <location>
        <begin position="628"/>
        <end position="691"/>
    </location>
</feature>
<organism evidence="2 3">
    <name type="scientific">Melopsittacus undulatus</name>
    <name type="common">Budgerigar</name>
    <name type="synonym">Psittacus undulatus</name>
    <dbReference type="NCBI Taxonomy" id="13146"/>
    <lineage>
        <taxon>Eukaryota</taxon>
        <taxon>Metazoa</taxon>
        <taxon>Chordata</taxon>
        <taxon>Craniata</taxon>
        <taxon>Vertebrata</taxon>
        <taxon>Euteleostomi</taxon>
        <taxon>Archelosauria</taxon>
        <taxon>Archosauria</taxon>
        <taxon>Dinosauria</taxon>
        <taxon>Saurischia</taxon>
        <taxon>Theropoda</taxon>
        <taxon>Coelurosauria</taxon>
        <taxon>Aves</taxon>
        <taxon>Neognathae</taxon>
        <taxon>Neoaves</taxon>
        <taxon>Telluraves</taxon>
        <taxon>Australaves</taxon>
        <taxon>Psittaciformes</taxon>
        <taxon>Psittaculidae</taxon>
        <taxon>Melopsittacus</taxon>
    </lineage>
</organism>
<dbReference type="AlphaFoldDB" id="A0A8V5FTJ3"/>
<dbReference type="Pfam" id="PF15352">
    <property type="entry name" value="K1377"/>
    <property type="match status" value="1"/>
</dbReference>
<feature type="region of interest" description="Disordered" evidence="1">
    <location>
        <begin position="43"/>
        <end position="71"/>
    </location>
</feature>
<reference evidence="2" key="3">
    <citation type="submission" date="2025-09" db="UniProtKB">
        <authorList>
            <consortium name="Ensembl"/>
        </authorList>
    </citation>
    <scope>IDENTIFICATION</scope>
</reference>